<dbReference type="Gene3D" id="1.10.10.60">
    <property type="entry name" value="Homeodomain-like"/>
    <property type="match status" value="1"/>
</dbReference>
<evidence type="ECO:0000313" key="5">
    <source>
        <dbReference type="Proteomes" id="UP000006043"/>
    </source>
</evidence>
<dbReference type="GO" id="GO:0003700">
    <property type="term" value="F:DNA-binding transcription factor activity"/>
    <property type="evidence" value="ECO:0007669"/>
    <property type="project" value="InterPro"/>
</dbReference>
<dbReference type="Gene3D" id="3.40.50.880">
    <property type="match status" value="1"/>
</dbReference>
<dbReference type="InterPro" id="IPR002818">
    <property type="entry name" value="DJ-1/PfpI"/>
</dbReference>
<dbReference type="InterPro" id="IPR029062">
    <property type="entry name" value="Class_I_gatase-like"/>
</dbReference>
<dbReference type="SUPFAM" id="SSF52317">
    <property type="entry name" value="Class I glutamine amidotransferase-like"/>
    <property type="match status" value="1"/>
</dbReference>
<dbReference type="CDD" id="cd03137">
    <property type="entry name" value="GATase1_AraC_1"/>
    <property type="match status" value="1"/>
</dbReference>
<sequence length="323" mass="35034">MHLGASVKIAIYAFNGITLFHLSVPQMVFGEVRRQGLADWQTVLFSDSAGAIDTAEGQALDGVCGLADADDAQVVVVPSWFSDWRPVTKSLRDALIRARARGAVIVGLCFGTLPVADTGILDGRTATTHWLALDHLAVRRPQVQFDGSVLYVDHGDVLTSAGTAAGIDACLHLLRSRLGAEAANTVARFLVVAPHRDGGQAQYVERPLPTVPQGDPVAATLDWALHNLDRPLTVDELATHAHVSRRTFVRLFREATGATPASWVRARRLDDARRLLEQTDLPIDQIAHKSGFGSAVTMRQNFALAFSTSPTSYRRGFQGRVDR</sequence>
<feature type="domain" description="HTH araC/xylS-type" evidence="3">
    <location>
        <begin position="218"/>
        <end position="316"/>
    </location>
</feature>
<dbReference type="PROSITE" id="PS01124">
    <property type="entry name" value="HTH_ARAC_FAMILY_2"/>
    <property type="match status" value="1"/>
</dbReference>
<dbReference type="GO" id="GO:0043565">
    <property type="term" value="F:sequence-specific DNA binding"/>
    <property type="evidence" value="ECO:0007669"/>
    <property type="project" value="InterPro"/>
</dbReference>
<dbReference type="SMART" id="SM00342">
    <property type="entry name" value="HTH_ARAC"/>
    <property type="match status" value="1"/>
</dbReference>
<accession>K0VKU3</accession>
<dbReference type="PANTHER" id="PTHR43130:SF3">
    <property type="entry name" value="HTH-TYPE TRANSCRIPTIONAL REGULATOR RV1931C"/>
    <property type="match status" value="1"/>
</dbReference>
<comment type="caution">
    <text evidence="4">The sequence shown here is derived from an EMBL/GenBank/DDBJ whole genome shotgun (WGS) entry which is preliminary data.</text>
</comment>
<name>K0VKU3_MYCFO</name>
<dbReference type="InterPro" id="IPR009057">
    <property type="entry name" value="Homeodomain-like_sf"/>
</dbReference>
<protein>
    <submittedName>
        <fullName evidence="4">AraC family transcriptional regulator</fullName>
    </submittedName>
</protein>
<proteinExistence type="predicted"/>
<keyword evidence="1" id="KW-0805">Transcription regulation</keyword>
<evidence type="ECO:0000259" key="3">
    <source>
        <dbReference type="PROSITE" id="PS01124"/>
    </source>
</evidence>
<dbReference type="PATRIC" id="fig|1214102.3.peg.716"/>
<dbReference type="Pfam" id="PF01965">
    <property type="entry name" value="DJ-1_PfpI"/>
    <property type="match status" value="1"/>
</dbReference>
<keyword evidence="2" id="KW-0804">Transcription</keyword>
<dbReference type="HOGENOM" id="CLU_000445_59_0_11"/>
<dbReference type="InterPro" id="IPR018060">
    <property type="entry name" value="HTH_AraC"/>
</dbReference>
<evidence type="ECO:0000313" key="4">
    <source>
        <dbReference type="EMBL" id="EJZ15563.1"/>
    </source>
</evidence>
<evidence type="ECO:0000256" key="2">
    <source>
        <dbReference type="ARBA" id="ARBA00023163"/>
    </source>
</evidence>
<dbReference type="SUPFAM" id="SSF46689">
    <property type="entry name" value="Homeodomain-like"/>
    <property type="match status" value="2"/>
</dbReference>
<gene>
    <name evidence="4" type="ORF">MFORT_03596</name>
</gene>
<reference evidence="4 5" key="1">
    <citation type="journal article" date="2012" name="J. Bacteriol.">
        <title>Complete Genome Sequence of Mycobacterium fortuitum subsp. fortuitum Type Strain DSM46621.</title>
        <authorList>
            <person name="Ho Y.S."/>
            <person name="Adroub S.A."/>
            <person name="Aleisa F."/>
            <person name="Mahmood H."/>
            <person name="Othoum G."/>
            <person name="Rashid F."/>
            <person name="Zaher M."/>
            <person name="Ali S."/>
            <person name="Bitter W."/>
            <person name="Pain A."/>
            <person name="Abdallah A.M."/>
        </authorList>
    </citation>
    <scope>NUCLEOTIDE SEQUENCE [LARGE SCALE GENOMIC DNA]</scope>
    <source>
        <strain evidence="5">DSM46621</strain>
    </source>
</reference>
<evidence type="ECO:0000256" key="1">
    <source>
        <dbReference type="ARBA" id="ARBA00023015"/>
    </source>
</evidence>
<dbReference type="InterPro" id="IPR052158">
    <property type="entry name" value="INH-QAR"/>
</dbReference>
<dbReference type="Proteomes" id="UP000006043">
    <property type="component" value="Unassembled WGS sequence"/>
</dbReference>
<organism evidence="4 5">
    <name type="scientific">Mycolicibacterium fortuitum subsp. fortuitum DSM 46621 = ATCC 6841 = JCM 6387</name>
    <dbReference type="NCBI Taxonomy" id="1214102"/>
    <lineage>
        <taxon>Bacteria</taxon>
        <taxon>Bacillati</taxon>
        <taxon>Actinomycetota</taxon>
        <taxon>Actinomycetes</taxon>
        <taxon>Mycobacteriales</taxon>
        <taxon>Mycobacteriaceae</taxon>
        <taxon>Mycolicibacterium</taxon>
    </lineage>
</organism>
<dbReference type="EMBL" id="ALQB01000009">
    <property type="protein sequence ID" value="EJZ15563.1"/>
    <property type="molecule type" value="Genomic_DNA"/>
</dbReference>
<dbReference type="Pfam" id="PF12833">
    <property type="entry name" value="HTH_18"/>
    <property type="match status" value="1"/>
</dbReference>
<dbReference type="PANTHER" id="PTHR43130">
    <property type="entry name" value="ARAC-FAMILY TRANSCRIPTIONAL REGULATOR"/>
    <property type="match status" value="1"/>
</dbReference>
<dbReference type="AlphaFoldDB" id="K0VKU3"/>